<dbReference type="GO" id="GO:0044423">
    <property type="term" value="C:virion component"/>
    <property type="evidence" value="ECO:0007669"/>
    <property type="project" value="UniProtKB-KW"/>
</dbReference>
<dbReference type="Gene3D" id="2.60.120.20">
    <property type="match status" value="1"/>
</dbReference>
<dbReference type="SUPFAM" id="SSF88633">
    <property type="entry name" value="Positive stranded ssRNA viruses"/>
    <property type="match status" value="1"/>
</dbReference>
<evidence type="ECO:0000256" key="2">
    <source>
        <dbReference type="ARBA" id="ARBA00022844"/>
    </source>
</evidence>
<name>A0A6B9KG58_9VIRU</name>
<proteinExistence type="predicted"/>
<protein>
    <submittedName>
        <fullName evidence="3">Uncharacterized protein</fullName>
    </submittedName>
</protein>
<dbReference type="EMBL" id="MN661037">
    <property type="protein sequence ID" value="QHA33685.1"/>
    <property type="molecule type" value="Genomic_RNA"/>
</dbReference>
<evidence type="ECO:0000256" key="1">
    <source>
        <dbReference type="ARBA" id="ARBA00004328"/>
    </source>
</evidence>
<evidence type="ECO:0000313" key="3">
    <source>
        <dbReference type="EMBL" id="QHA33685.1"/>
    </source>
</evidence>
<reference evidence="3" key="1">
    <citation type="submission" date="2019-10" db="EMBL/GenBank/DDBJ databases">
        <authorList>
            <person name="Nitsche A."/>
            <person name="Hankeln T."/>
            <person name="Acosta O."/>
            <person name="Velez I.D."/>
            <person name="Schiemann D.J."/>
        </authorList>
    </citation>
    <scope>NUCLEOTIDE SEQUENCE</scope>
    <source>
        <strain evidence="3">Psal 1743-3</strain>
    </source>
</reference>
<comment type="subcellular location">
    <subcellularLocation>
        <location evidence="1">Virion</location>
    </subcellularLocation>
</comment>
<accession>A0A6B9KG58</accession>
<sequence>MSNPNVQSMSNPIVPVVAMPNLPPPQVISGTIAEQGMPVSIPPQLFGVQNLLNTNLLQITHVIRRIVYSAETNPGAIVTSFQLPIIAIDKDVGGNIAPSKIVNWAALQLCSFAYYEPVETIIFSITAPEAVYGKFLITWDPTDLVSEMYDTGVPIPPGVRTDRRMITKEWDLAVTKTFSITCSPHTISNTMVVSPQAVPRTGQGAYINGFVTVGASPVASMFNFGRLTLSTLQRLQIGNIYPSEYTIYVYGSFNGTTQRVPVDPRVNNFSNGTRMLTQASRNWANAFML</sequence>
<keyword evidence="2" id="KW-0946">Virion</keyword>
<organism evidence="3">
    <name type="scientific">Cacaos virus</name>
    <dbReference type="NCBI Taxonomy" id="2689365"/>
    <lineage>
        <taxon>Viruses</taxon>
        <taxon>Riboviria</taxon>
        <taxon>Orthornavirae</taxon>
        <taxon>Pisuviricota</taxon>
        <taxon>Pisoniviricetes</taxon>
        <taxon>Picornavirales</taxon>
        <taxon>Polycipiviridae</taxon>
    </lineage>
</organism>
<dbReference type="InterPro" id="IPR029053">
    <property type="entry name" value="Viral_coat"/>
</dbReference>